<evidence type="ECO:0000313" key="1">
    <source>
        <dbReference type="Proteomes" id="UP000887579"/>
    </source>
</evidence>
<protein>
    <submittedName>
        <fullName evidence="2">Dynein light chain</fullName>
    </submittedName>
</protein>
<evidence type="ECO:0000313" key="2">
    <source>
        <dbReference type="WBParaSite" id="ES5_v2.g11736.t1"/>
    </source>
</evidence>
<name>A0AC34F4B6_9BILA</name>
<sequence length="106" mass="11893">MENKNVAAGADSDAQDTSKSRKVSIKASEMSVEMMEKAVLLADEAMQKYNDDGDIAQHIKNGFDLMCPPWHCVVGRKFSSLITHEHGYFLYFFIGKLACVLFKARD</sequence>
<organism evidence="1 2">
    <name type="scientific">Panagrolaimus sp. ES5</name>
    <dbReference type="NCBI Taxonomy" id="591445"/>
    <lineage>
        <taxon>Eukaryota</taxon>
        <taxon>Metazoa</taxon>
        <taxon>Ecdysozoa</taxon>
        <taxon>Nematoda</taxon>
        <taxon>Chromadorea</taxon>
        <taxon>Rhabditida</taxon>
        <taxon>Tylenchina</taxon>
        <taxon>Panagrolaimomorpha</taxon>
        <taxon>Panagrolaimoidea</taxon>
        <taxon>Panagrolaimidae</taxon>
        <taxon>Panagrolaimus</taxon>
    </lineage>
</organism>
<reference evidence="2" key="1">
    <citation type="submission" date="2022-11" db="UniProtKB">
        <authorList>
            <consortium name="WormBaseParasite"/>
        </authorList>
    </citation>
    <scope>IDENTIFICATION</scope>
</reference>
<dbReference type="WBParaSite" id="ES5_v2.g11736.t1">
    <property type="protein sequence ID" value="ES5_v2.g11736.t1"/>
    <property type="gene ID" value="ES5_v2.g11736"/>
</dbReference>
<dbReference type="Proteomes" id="UP000887579">
    <property type="component" value="Unplaced"/>
</dbReference>
<proteinExistence type="predicted"/>
<accession>A0AC34F4B6</accession>